<evidence type="ECO:0000256" key="5">
    <source>
        <dbReference type="SAM" id="Phobius"/>
    </source>
</evidence>
<name>A0A0H1R1P5_9EURY</name>
<feature type="transmembrane region" description="Helical" evidence="5">
    <location>
        <begin position="250"/>
        <end position="268"/>
    </location>
</feature>
<feature type="transmembrane region" description="Helical" evidence="5">
    <location>
        <begin position="63"/>
        <end position="89"/>
    </location>
</feature>
<dbReference type="GO" id="GO:0140359">
    <property type="term" value="F:ABC-type transporter activity"/>
    <property type="evidence" value="ECO:0007669"/>
    <property type="project" value="InterPro"/>
</dbReference>
<dbReference type="RefSeq" id="WP_048179310.1">
    <property type="nucleotide sequence ID" value="NZ_JXOJ01000001.1"/>
</dbReference>
<feature type="transmembrane region" description="Helical" evidence="5">
    <location>
        <begin position="109"/>
        <end position="136"/>
    </location>
</feature>
<keyword evidence="2 5" id="KW-0812">Transmembrane</keyword>
<evidence type="ECO:0000313" key="8">
    <source>
        <dbReference type="Proteomes" id="UP000035301"/>
    </source>
</evidence>
<dbReference type="PANTHER" id="PTHR43077">
    <property type="entry name" value="TRANSPORT PERMEASE YVFS-RELATED"/>
    <property type="match status" value="1"/>
</dbReference>
<feature type="transmembrane region" description="Helical" evidence="5">
    <location>
        <begin position="21"/>
        <end position="43"/>
    </location>
</feature>
<dbReference type="AlphaFoldDB" id="A0A0H1R1P5"/>
<dbReference type="Proteomes" id="UP000035301">
    <property type="component" value="Unassembled WGS sequence"/>
</dbReference>
<dbReference type="PANTHER" id="PTHR43077:SF10">
    <property type="entry name" value="TRANSPORT PERMEASE PROTEIN"/>
    <property type="match status" value="1"/>
</dbReference>
<evidence type="ECO:0000256" key="1">
    <source>
        <dbReference type="ARBA" id="ARBA00004141"/>
    </source>
</evidence>
<comment type="caution">
    <text evidence="7">The sequence shown here is derived from an EMBL/GenBank/DDBJ whole genome shotgun (WGS) entry which is preliminary data.</text>
</comment>
<dbReference type="PIRSF" id="PIRSF006648">
    <property type="entry name" value="DrrB"/>
    <property type="match status" value="1"/>
</dbReference>
<protein>
    <submittedName>
        <fullName evidence="7">Multidrug ABC transporter permease</fullName>
    </submittedName>
</protein>
<dbReference type="OrthoDB" id="147058at2157"/>
<accession>A0A0H1R1P5</accession>
<reference evidence="7 8" key="1">
    <citation type="journal article" date="2015" name="Int. J. Syst. Evol. Microbiol.">
        <title>Methanoculleus sediminis sp. nov., a methanogen from sediments near a submarine mud volcano.</title>
        <authorList>
            <person name="Chen S.C."/>
            <person name="Chen M.F."/>
            <person name="Lai M.C."/>
            <person name="Weng C.Y."/>
            <person name="Wu S.Y."/>
            <person name="Lin S."/>
            <person name="Yang T.F."/>
            <person name="Chen P.C."/>
        </authorList>
    </citation>
    <scope>NUCLEOTIDE SEQUENCE [LARGE SCALE GENOMIC DNA]</scope>
    <source>
        <strain evidence="7 8">S3Fa</strain>
    </source>
</reference>
<keyword evidence="4 5" id="KW-0472">Membrane</keyword>
<dbReference type="InterPro" id="IPR013525">
    <property type="entry name" value="ABC2_TM"/>
</dbReference>
<evidence type="ECO:0000256" key="2">
    <source>
        <dbReference type="ARBA" id="ARBA00022692"/>
    </source>
</evidence>
<proteinExistence type="predicted"/>
<evidence type="ECO:0000259" key="6">
    <source>
        <dbReference type="PROSITE" id="PS51012"/>
    </source>
</evidence>
<dbReference type="EMBL" id="JXOJ01000001">
    <property type="protein sequence ID" value="KLK88939.1"/>
    <property type="molecule type" value="Genomic_DNA"/>
</dbReference>
<feature type="transmembrane region" description="Helical" evidence="5">
    <location>
        <begin position="182"/>
        <end position="202"/>
    </location>
</feature>
<dbReference type="PRINTS" id="PR00164">
    <property type="entry name" value="ABC2TRNSPORT"/>
</dbReference>
<dbReference type="InterPro" id="IPR000412">
    <property type="entry name" value="ABC_2_transport"/>
</dbReference>
<gene>
    <name evidence="7" type="ORF">SZ63_00230</name>
</gene>
<evidence type="ECO:0000313" key="7">
    <source>
        <dbReference type="EMBL" id="KLK88939.1"/>
    </source>
</evidence>
<evidence type="ECO:0000256" key="4">
    <source>
        <dbReference type="ARBA" id="ARBA00023136"/>
    </source>
</evidence>
<dbReference type="Pfam" id="PF01061">
    <property type="entry name" value="ABC2_membrane"/>
    <property type="match status" value="1"/>
</dbReference>
<keyword evidence="3 5" id="KW-1133">Transmembrane helix</keyword>
<evidence type="ECO:0000256" key="3">
    <source>
        <dbReference type="ARBA" id="ARBA00022989"/>
    </source>
</evidence>
<dbReference type="InterPro" id="IPR051328">
    <property type="entry name" value="T7SS_ABC-Transporter"/>
</dbReference>
<comment type="subcellular location">
    <subcellularLocation>
        <location evidence="1">Membrane</location>
        <topology evidence="1">Multi-pass membrane protein</topology>
    </subcellularLocation>
</comment>
<feature type="transmembrane region" description="Helical" evidence="5">
    <location>
        <begin position="148"/>
        <end position="170"/>
    </location>
</feature>
<dbReference type="GO" id="GO:0043190">
    <property type="term" value="C:ATP-binding cassette (ABC) transporter complex"/>
    <property type="evidence" value="ECO:0007669"/>
    <property type="project" value="InterPro"/>
</dbReference>
<dbReference type="PATRIC" id="fig|1550566.3.peg.52"/>
<dbReference type="PROSITE" id="PS51012">
    <property type="entry name" value="ABC_TM2"/>
    <property type="match status" value="1"/>
</dbReference>
<sequence>MAWGFLTVYWREMIRYVRFRTQLFSSLLQPALWMAFFGIAMSSNFDRFTSSIPAPAGVIPLDYLTFMAAGVIAMTTLFTSLFGGMSLLFDKNWGLMREMLASPMPRTHIMLGVSLSGMTKSFIQASIIMGFGLLLGVQFFPGYSAARIALSILGIFAFVGAFSLGFLLFSSTISMRLESPEGLQGIITLLTLPLFFVSNALYPIQAFPAFLQTLSIFNPLTHLVNGIRYFALGGDFFAVGARYTTSTVDVLGSFAYLAVFAAVMYLLARRTFERAVVT</sequence>
<feature type="domain" description="ABC transmembrane type-2" evidence="6">
    <location>
        <begin position="21"/>
        <end position="275"/>
    </location>
</feature>
<keyword evidence="8" id="KW-1185">Reference proteome</keyword>
<organism evidence="7 8">
    <name type="scientific">Methanoculleus sediminis</name>
    <dbReference type="NCBI Taxonomy" id="1550566"/>
    <lineage>
        <taxon>Archaea</taxon>
        <taxon>Methanobacteriati</taxon>
        <taxon>Methanobacteriota</taxon>
        <taxon>Stenosarchaea group</taxon>
        <taxon>Methanomicrobia</taxon>
        <taxon>Methanomicrobiales</taxon>
        <taxon>Methanomicrobiaceae</taxon>
        <taxon>Methanoculleus</taxon>
    </lineage>
</organism>
<dbReference type="InterPro" id="IPR047817">
    <property type="entry name" value="ABC2_TM_bact-type"/>
</dbReference>
<dbReference type="STRING" id="1550566.SZ63_00230"/>